<evidence type="ECO:0000313" key="2">
    <source>
        <dbReference type="EMBL" id="QGY44942.1"/>
    </source>
</evidence>
<feature type="signal peptide" evidence="1">
    <location>
        <begin position="1"/>
        <end position="25"/>
    </location>
</feature>
<keyword evidence="1" id="KW-0732">Signal</keyword>
<keyword evidence="3" id="KW-1185">Reference proteome</keyword>
<organism evidence="2 3">
    <name type="scientific">Maribellus comscasis</name>
    <dbReference type="NCBI Taxonomy" id="2681766"/>
    <lineage>
        <taxon>Bacteria</taxon>
        <taxon>Pseudomonadati</taxon>
        <taxon>Bacteroidota</taxon>
        <taxon>Bacteroidia</taxon>
        <taxon>Marinilabiliales</taxon>
        <taxon>Prolixibacteraceae</taxon>
        <taxon>Maribellus</taxon>
    </lineage>
</organism>
<dbReference type="Proteomes" id="UP000428260">
    <property type="component" value="Chromosome"/>
</dbReference>
<sequence>MKKLALLIPVTLIFCLFLSPFSGSAKEDKPGAQQERLAVYIEIKLDNGETVGFFGEGTTVQTSSSVFLKTYKIKLPGEAMEQIDFGYFANKIIGAVVTLSNEEKIVGVGFLNKAGYLNFTVHKNGSGGYFPKGWF</sequence>
<name>A0A6I6JXS2_9BACT</name>
<accession>A0A6I6JXS2</accession>
<protein>
    <submittedName>
        <fullName evidence="2">Uncharacterized protein</fullName>
    </submittedName>
</protein>
<dbReference type="EMBL" id="CP046401">
    <property type="protein sequence ID" value="QGY44942.1"/>
    <property type="molecule type" value="Genomic_DNA"/>
</dbReference>
<dbReference type="RefSeq" id="WP_158867730.1">
    <property type="nucleotide sequence ID" value="NZ_CP046401.1"/>
</dbReference>
<feature type="chain" id="PRO_5026154658" evidence="1">
    <location>
        <begin position="26"/>
        <end position="135"/>
    </location>
</feature>
<gene>
    <name evidence="2" type="ORF">GM418_15070</name>
</gene>
<dbReference type="KEGG" id="mcos:GM418_15070"/>
<proteinExistence type="predicted"/>
<evidence type="ECO:0000256" key="1">
    <source>
        <dbReference type="SAM" id="SignalP"/>
    </source>
</evidence>
<evidence type="ECO:0000313" key="3">
    <source>
        <dbReference type="Proteomes" id="UP000428260"/>
    </source>
</evidence>
<reference evidence="2 3" key="1">
    <citation type="submission" date="2019-11" db="EMBL/GenBank/DDBJ databases">
        <authorList>
            <person name="Zheng R.K."/>
            <person name="Sun C.M."/>
        </authorList>
    </citation>
    <scope>NUCLEOTIDE SEQUENCE [LARGE SCALE GENOMIC DNA]</scope>
    <source>
        <strain evidence="2 3">WC007</strain>
    </source>
</reference>
<dbReference type="AlphaFoldDB" id="A0A6I6JXS2"/>